<comment type="caution">
    <text evidence="6">The sequence shown here is derived from an EMBL/GenBank/DDBJ whole genome shotgun (WGS) entry which is preliminary data.</text>
</comment>
<evidence type="ECO:0000313" key="6">
    <source>
        <dbReference type="EMBL" id="GAA0558052.1"/>
    </source>
</evidence>
<dbReference type="Gene3D" id="2.60.40.10">
    <property type="entry name" value="Immunoglobulins"/>
    <property type="match status" value="2"/>
</dbReference>
<keyword evidence="1" id="KW-0378">Hydrolase</keyword>
<keyword evidence="2" id="KW-0119">Carbohydrate metabolism</keyword>
<dbReference type="Proteomes" id="UP001501427">
    <property type="component" value="Unassembled WGS sequence"/>
</dbReference>
<organism evidence="6 7">
    <name type="scientific">Actinomadura livida</name>
    <dbReference type="NCBI Taxonomy" id="79909"/>
    <lineage>
        <taxon>Bacteria</taxon>
        <taxon>Bacillati</taxon>
        <taxon>Actinomycetota</taxon>
        <taxon>Actinomycetes</taxon>
        <taxon>Streptosporangiales</taxon>
        <taxon>Thermomonosporaceae</taxon>
        <taxon>Actinomadura</taxon>
    </lineage>
</organism>
<dbReference type="SUPFAM" id="SSF63825">
    <property type="entry name" value="YWTD domain"/>
    <property type="match status" value="1"/>
</dbReference>
<reference evidence="6 7" key="1">
    <citation type="journal article" date="2019" name="Int. J. Syst. Evol. Microbiol.">
        <title>The Global Catalogue of Microorganisms (GCM) 10K type strain sequencing project: providing services to taxonomists for standard genome sequencing and annotation.</title>
        <authorList>
            <consortium name="The Broad Institute Genomics Platform"/>
            <consortium name="The Broad Institute Genome Sequencing Center for Infectious Disease"/>
            <person name="Wu L."/>
            <person name="Ma J."/>
        </authorList>
    </citation>
    <scope>NUCLEOTIDE SEQUENCE [LARGE SCALE GENOMIC DNA]</scope>
    <source>
        <strain evidence="6 7">JCM 10667</strain>
    </source>
</reference>
<keyword evidence="7" id="KW-1185">Reference proteome</keyword>
<dbReference type="InterPro" id="IPR013783">
    <property type="entry name" value="Ig-like_fold"/>
</dbReference>
<evidence type="ECO:0000259" key="5">
    <source>
        <dbReference type="PROSITE" id="PS50853"/>
    </source>
</evidence>
<evidence type="ECO:0000256" key="2">
    <source>
        <dbReference type="ARBA" id="ARBA00023326"/>
    </source>
</evidence>
<evidence type="ECO:0000256" key="4">
    <source>
        <dbReference type="SAM" id="Phobius"/>
    </source>
</evidence>
<dbReference type="CDD" id="cd00063">
    <property type="entry name" value="FN3"/>
    <property type="match status" value="2"/>
</dbReference>
<keyword evidence="1" id="KW-0326">Glycosidase</keyword>
<feature type="compositionally biased region" description="Pro residues" evidence="3">
    <location>
        <begin position="409"/>
        <end position="425"/>
    </location>
</feature>
<evidence type="ECO:0000256" key="1">
    <source>
        <dbReference type="ARBA" id="ARBA00023295"/>
    </source>
</evidence>
<dbReference type="InterPro" id="IPR036116">
    <property type="entry name" value="FN3_sf"/>
</dbReference>
<evidence type="ECO:0000313" key="7">
    <source>
        <dbReference type="Proteomes" id="UP001501427"/>
    </source>
</evidence>
<gene>
    <name evidence="6" type="ORF">GCM10009546_20110</name>
</gene>
<keyword evidence="4" id="KW-0812">Transmembrane</keyword>
<feature type="transmembrane region" description="Helical" evidence="4">
    <location>
        <begin position="21"/>
        <end position="40"/>
    </location>
</feature>
<keyword evidence="4" id="KW-1133">Transmembrane helix</keyword>
<dbReference type="EMBL" id="BAAAHD010000020">
    <property type="protein sequence ID" value="GAA0558052.1"/>
    <property type="molecule type" value="Genomic_DNA"/>
</dbReference>
<evidence type="ECO:0000256" key="3">
    <source>
        <dbReference type="SAM" id="MobiDB-lite"/>
    </source>
</evidence>
<accession>A0ABN1E2X7</accession>
<dbReference type="Pfam" id="PF00041">
    <property type="entry name" value="fn3"/>
    <property type="match status" value="1"/>
</dbReference>
<name>A0ABN1E2X7_9ACTN</name>
<sequence length="712" mass="73644">MIRIVRVAILRLFRRDRLTGQVAVGLVGVLVIAAAVYGVGVASAQYRLADVGAWLTAKSKGIVVHVNGPAAKVDGKAGVIPQMRGHNVKVVQDGATVLIIDLDTGVVSRLDPSQLSIGQSRSLGRGIQVLAGAGKAYTVDSVKGVVQEIDPVGLTPVGASATLPPVLGQAGIDGKGTLWVPVSQKGEVSAFRDGALQPPVRVGAPGGDLALTVAAGDPVVTDSTAATATVVRSGSPLTISLPTTVRRAGRGGVLAPAQTDGRIVPLLVPGTGSLVTVDTDTGRYSSTRLPMPRHRYRPPQVLGAKVYIPDETAGALIVYDSAANRFERPIAVTNRPARLDVFVRDGLLWANDPAGPHAVVIDRGNVHRGINKYKDRVAGGPKRRTIPLPGDGDAPPPSGRPPASRGTPEAPPPSRPPAPGEPPTAPGNVSVTPGAGTMRVDFQPSQGDGVIGYVLKDAASGLSVSPSAIGPGAGPFTFTISGGDCGTEYRFRVAVRYRDARGRTRELPSAASDPVRPCVTPGTPTGLKALATKSGAQVSWTAAPGGGSTSYRLTWEGPVSGSRTVSTTSATLGDVWSNGDYTFTVTPTNGAGTGANATISTKLTGPTSTYAVTRNGLSNGYIRAEANPSSTTVATMNDNNGDSVTVHCKEQGLSYEHSRDPNLDGDMYTNITWKGYRGYVVSYLVNTPGDWKGFNGPAIWKCEPSVTLQPSN</sequence>
<proteinExistence type="predicted"/>
<feature type="region of interest" description="Disordered" evidence="3">
    <location>
        <begin position="372"/>
        <end position="443"/>
    </location>
</feature>
<protein>
    <recommendedName>
        <fullName evidence="5">Fibronectin type-III domain-containing protein</fullName>
    </recommendedName>
</protein>
<feature type="domain" description="Fibronectin type-III" evidence="5">
    <location>
        <begin position="520"/>
        <end position="607"/>
    </location>
</feature>
<dbReference type="InterPro" id="IPR003961">
    <property type="entry name" value="FN3_dom"/>
</dbReference>
<dbReference type="SUPFAM" id="SSF49265">
    <property type="entry name" value="Fibronectin type III"/>
    <property type="match status" value="2"/>
</dbReference>
<keyword evidence="4" id="KW-0472">Membrane</keyword>
<dbReference type="SMART" id="SM00060">
    <property type="entry name" value="FN3"/>
    <property type="match status" value="2"/>
</dbReference>
<keyword evidence="2" id="KW-0624">Polysaccharide degradation</keyword>
<dbReference type="PROSITE" id="PS50853">
    <property type="entry name" value="FN3"/>
    <property type="match status" value="1"/>
</dbReference>